<dbReference type="InterPro" id="IPR011009">
    <property type="entry name" value="Kinase-like_dom_sf"/>
</dbReference>
<dbReference type="SMART" id="SM00220">
    <property type="entry name" value="S_TKc"/>
    <property type="match status" value="1"/>
</dbReference>
<dbReference type="AlphaFoldDB" id="A0A9N9HPX8"/>
<proteinExistence type="predicted"/>
<keyword evidence="3" id="KW-1185">Reference proteome</keyword>
<dbReference type="Pfam" id="PF00069">
    <property type="entry name" value="Pkinase"/>
    <property type="match status" value="1"/>
</dbReference>
<dbReference type="SUPFAM" id="SSF49879">
    <property type="entry name" value="SMAD/FHA domain"/>
    <property type="match status" value="1"/>
</dbReference>
<evidence type="ECO:0000313" key="2">
    <source>
        <dbReference type="EMBL" id="CAG8699889.1"/>
    </source>
</evidence>
<dbReference type="Gene3D" id="2.60.200.20">
    <property type="match status" value="1"/>
</dbReference>
<dbReference type="Gene3D" id="1.10.510.10">
    <property type="entry name" value="Transferase(Phosphotransferase) domain 1"/>
    <property type="match status" value="1"/>
</dbReference>
<evidence type="ECO:0000313" key="3">
    <source>
        <dbReference type="Proteomes" id="UP000789759"/>
    </source>
</evidence>
<protein>
    <submittedName>
        <fullName evidence="2">6336_t:CDS:1</fullName>
    </submittedName>
</protein>
<evidence type="ECO:0000259" key="1">
    <source>
        <dbReference type="PROSITE" id="PS50011"/>
    </source>
</evidence>
<dbReference type="GO" id="GO:0005524">
    <property type="term" value="F:ATP binding"/>
    <property type="evidence" value="ECO:0007669"/>
    <property type="project" value="InterPro"/>
</dbReference>
<gene>
    <name evidence="2" type="ORF">CPELLU_LOCUS11767</name>
</gene>
<dbReference type="InterPro" id="IPR008984">
    <property type="entry name" value="SMAD_FHA_dom_sf"/>
</dbReference>
<dbReference type="GO" id="GO:0004672">
    <property type="term" value="F:protein kinase activity"/>
    <property type="evidence" value="ECO:0007669"/>
    <property type="project" value="InterPro"/>
</dbReference>
<dbReference type="PANTHER" id="PTHR24347">
    <property type="entry name" value="SERINE/THREONINE-PROTEIN KINASE"/>
    <property type="match status" value="1"/>
</dbReference>
<dbReference type="PROSITE" id="PS50011">
    <property type="entry name" value="PROTEIN_KINASE_DOM"/>
    <property type="match status" value="1"/>
</dbReference>
<dbReference type="OrthoDB" id="407410at2759"/>
<sequence>MSPPRRSTTRINKRVMPDFLRRFGGSQNAVSNASTVQYVGAHNAWATLVPSDNRGLPSIYLTEKVNYLGNQQHNEPVFKRLPADPRIDMIHCSIFKEYTEGVGTVVKLQNHSRNGAVKVLEREILSNHYFELKEGDCIKFPSSRGDWYSYSIEIDLKPEGRFHNDFKIKGVLGTGHFGEVKLATLANAPHLVRIRNLYNEDDKLYLVMDYIKDGEFFDFISKKKKLSEYEARYLHDHRIVHRDLKPENILMSNKAKLEVKITDFGLSKLLGPEYSLMKTMCGTPLYIAPEVLDRSPRRSYGKAVDMWSLGVILYVCLCGYPPFAKDFGPPSFEEQIRSGIYRFYPPAWCHISNEAKSLIRGLLTVNVRDRLTASQALEHPFMQVLPLPQPVSVVPDVVNAPALPRVNSNVQPSDEVKIIFAQKLSALSKRAESGDDVDDTNDVNDASFVTADTIVSSNYFSRPGPPAQDESIYYSAIEFNSSSFGSHCSGGSFTF</sequence>
<feature type="domain" description="Protein kinase" evidence="1">
    <location>
        <begin position="92"/>
        <end position="382"/>
    </location>
</feature>
<dbReference type="InterPro" id="IPR008271">
    <property type="entry name" value="Ser/Thr_kinase_AS"/>
</dbReference>
<dbReference type="Proteomes" id="UP000789759">
    <property type="component" value="Unassembled WGS sequence"/>
</dbReference>
<dbReference type="SUPFAM" id="SSF56112">
    <property type="entry name" value="Protein kinase-like (PK-like)"/>
    <property type="match status" value="1"/>
</dbReference>
<dbReference type="InterPro" id="IPR000719">
    <property type="entry name" value="Prot_kinase_dom"/>
</dbReference>
<dbReference type="CDD" id="cd05117">
    <property type="entry name" value="STKc_CAMK"/>
    <property type="match status" value="1"/>
</dbReference>
<name>A0A9N9HPX8_9GLOM</name>
<reference evidence="2" key="1">
    <citation type="submission" date="2021-06" db="EMBL/GenBank/DDBJ databases">
        <authorList>
            <person name="Kallberg Y."/>
            <person name="Tangrot J."/>
            <person name="Rosling A."/>
        </authorList>
    </citation>
    <scope>NUCLEOTIDE SEQUENCE</scope>
    <source>
        <strain evidence="2">FL966</strain>
    </source>
</reference>
<comment type="caution">
    <text evidence="2">The sequence shown here is derived from an EMBL/GenBank/DDBJ whole genome shotgun (WGS) entry which is preliminary data.</text>
</comment>
<dbReference type="PROSITE" id="PS00108">
    <property type="entry name" value="PROTEIN_KINASE_ST"/>
    <property type="match status" value="1"/>
</dbReference>
<organism evidence="2 3">
    <name type="scientific">Cetraspora pellucida</name>
    <dbReference type="NCBI Taxonomy" id="1433469"/>
    <lineage>
        <taxon>Eukaryota</taxon>
        <taxon>Fungi</taxon>
        <taxon>Fungi incertae sedis</taxon>
        <taxon>Mucoromycota</taxon>
        <taxon>Glomeromycotina</taxon>
        <taxon>Glomeromycetes</taxon>
        <taxon>Diversisporales</taxon>
        <taxon>Gigasporaceae</taxon>
        <taxon>Cetraspora</taxon>
    </lineage>
</organism>
<accession>A0A9N9HPX8</accession>
<dbReference type="EMBL" id="CAJVQA010010702">
    <property type="protein sequence ID" value="CAG8699889.1"/>
    <property type="molecule type" value="Genomic_DNA"/>
</dbReference>